<dbReference type="InterPro" id="IPR006912">
    <property type="entry name" value="Harbinger_derived_prot"/>
</dbReference>
<sequence length="179" mass="20917">MDEAHTTKCSIHLGADKMYHDLRDMYWCPELGPIKDPRARSFDDYKWVFDLEIDQLADDKEVESEINSTHNHVVNKHAHLIMHYSLDALPNAIAHYLCDANVANNDIDAIHQSHIFNDLTDKKAVEVPFVANDVSYKWRYYLVDGTWVTLVKSISHPNDGDHKRIRYNRMHEARMKDVE</sequence>
<gene>
    <name evidence="1" type="ORF">Tci_060239</name>
</gene>
<comment type="caution">
    <text evidence="1">The sequence shown here is derived from an EMBL/GenBank/DDBJ whole genome shotgun (WGS) entry which is preliminary data.</text>
</comment>
<evidence type="ECO:0008006" key="2">
    <source>
        <dbReference type="Google" id="ProtNLM"/>
    </source>
</evidence>
<protein>
    <recommendedName>
        <fullName evidence="2">Reverse transcriptase domain-containing protein</fullName>
    </recommendedName>
</protein>
<evidence type="ECO:0000313" key="1">
    <source>
        <dbReference type="EMBL" id="GEU88261.1"/>
    </source>
</evidence>
<dbReference type="EMBL" id="BKCJ010009712">
    <property type="protein sequence ID" value="GEU88261.1"/>
    <property type="molecule type" value="Genomic_DNA"/>
</dbReference>
<organism evidence="1">
    <name type="scientific">Tanacetum cinerariifolium</name>
    <name type="common">Dalmatian daisy</name>
    <name type="synonym">Chrysanthemum cinerariifolium</name>
    <dbReference type="NCBI Taxonomy" id="118510"/>
    <lineage>
        <taxon>Eukaryota</taxon>
        <taxon>Viridiplantae</taxon>
        <taxon>Streptophyta</taxon>
        <taxon>Embryophyta</taxon>
        <taxon>Tracheophyta</taxon>
        <taxon>Spermatophyta</taxon>
        <taxon>Magnoliopsida</taxon>
        <taxon>eudicotyledons</taxon>
        <taxon>Gunneridae</taxon>
        <taxon>Pentapetalae</taxon>
        <taxon>asterids</taxon>
        <taxon>campanulids</taxon>
        <taxon>Asterales</taxon>
        <taxon>Asteraceae</taxon>
        <taxon>Asteroideae</taxon>
        <taxon>Anthemideae</taxon>
        <taxon>Anthemidinae</taxon>
        <taxon>Tanacetum</taxon>
    </lineage>
</organism>
<dbReference type="Pfam" id="PF04827">
    <property type="entry name" value="Plant_tran"/>
    <property type="match status" value="1"/>
</dbReference>
<accession>A0A6L2NPH7</accession>
<proteinExistence type="predicted"/>
<dbReference type="AlphaFoldDB" id="A0A6L2NPH7"/>
<name>A0A6L2NPH7_TANCI</name>
<reference evidence="1" key="1">
    <citation type="journal article" date="2019" name="Sci. Rep.">
        <title>Draft genome of Tanacetum cinerariifolium, the natural source of mosquito coil.</title>
        <authorList>
            <person name="Yamashiro T."/>
            <person name="Shiraishi A."/>
            <person name="Satake H."/>
            <person name="Nakayama K."/>
        </authorList>
    </citation>
    <scope>NUCLEOTIDE SEQUENCE</scope>
</reference>